<dbReference type="Gene3D" id="2.40.30.170">
    <property type="match status" value="1"/>
</dbReference>
<feature type="domain" description="Lipoyl-binding" evidence="5">
    <location>
        <begin position="70"/>
        <end position="100"/>
    </location>
</feature>
<dbReference type="InterPro" id="IPR000089">
    <property type="entry name" value="Biotin_lipoyl"/>
</dbReference>
<dbReference type="EMBL" id="CP025003">
    <property type="protein sequence ID" value="ATZ93383.1"/>
    <property type="molecule type" value="Genomic_DNA"/>
</dbReference>
<dbReference type="PANTHER" id="PTHR32347">
    <property type="entry name" value="EFFLUX SYSTEM COMPONENT YKNX-RELATED"/>
    <property type="match status" value="1"/>
</dbReference>
<dbReference type="Gene3D" id="2.40.50.100">
    <property type="match status" value="1"/>
</dbReference>
<comment type="subcellular location">
    <subcellularLocation>
        <location evidence="1">Cell envelope</location>
    </subcellularLocation>
</comment>
<keyword evidence="4" id="KW-0472">Membrane</keyword>
<keyword evidence="2 3" id="KW-0175">Coiled coil</keyword>
<evidence type="ECO:0000256" key="3">
    <source>
        <dbReference type="SAM" id="Coils"/>
    </source>
</evidence>
<keyword evidence="4" id="KW-1133">Transmembrane helix</keyword>
<dbReference type="PANTHER" id="PTHR32347:SF23">
    <property type="entry name" value="BLL5650 PROTEIN"/>
    <property type="match status" value="1"/>
</dbReference>
<dbReference type="Pfam" id="PF00364">
    <property type="entry name" value="Biotin_lipoyl"/>
    <property type="match status" value="1"/>
</dbReference>
<dbReference type="SUPFAM" id="SSF111369">
    <property type="entry name" value="HlyD-like secretion proteins"/>
    <property type="match status" value="1"/>
</dbReference>
<dbReference type="AlphaFoldDB" id="A0A2K8QIQ2"/>
<keyword evidence="4" id="KW-0812">Transmembrane</keyword>
<evidence type="ECO:0000313" key="7">
    <source>
        <dbReference type="Proteomes" id="UP000231901"/>
    </source>
</evidence>
<dbReference type="GeneID" id="66563689"/>
<dbReference type="InterPro" id="IPR050465">
    <property type="entry name" value="UPF0194_transport"/>
</dbReference>
<name>A0A2K8QIQ2_9GAMM</name>
<gene>
    <name evidence="6" type="ORF">CVE23_04950</name>
</gene>
<feature type="transmembrane region" description="Helical" evidence="4">
    <location>
        <begin position="16"/>
        <end position="34"/>
    </location>
</feature>
<accession>A0A2K8QIQ2</accession>
<keyword evidence="7" id="KW-1185">Reference proteome</keyword>
<dbReference type="RefSeq" id="WP_100849023.1">
    <property type="nucleotide sequence ID" value="NZ_BMJF01000004.1"/>
</dbReference>
<dbReference type="KEGG" id="dfn:CVE23_04950"/>
<protein>
    <submittedName>
        <fullName evidence="6">RND transporter</fullName>
    </submittedName>
</protein>
<evidence type="ECO:0000256" key="4">
    <source>
        <dbReference type="SAM" id="Phobius"/>
    </source>
</evidence>
<evidence type="ECO:0000313" key="6">
    <source>
        <dbReference type="EMBL" id="ATZ93383.1"/>
    </source>
</evidence>
<evidence type="ECO:0000256" key="1">
    <source>
        <dbReference type="ARBA" id="ARBA00004196"/>
    </source>
</evidence>
<evidence type="ECO:0000259" key="5">
    <source>
        <dbReference type="Pfam" id="PF00364"/>
    </source>
</evidence>
<proteinExistence type="predicted"/>
<reference evidence="7" key="1">
    <citation type="journal article" date="2018" name="Genome Announc.">
        <title>Complete genome sequence of a Dickeya fangzhongdai type strain causing bleeding canker of pear tree trunks.</title>
        <authorList>
            <person name="Zhao Y."/>
            <person name="Tian Y."/>
            <person name="Li X."/>
            <person name="Hu B."/>
        </authorList>
    </citation>
    <scope>NUCLEOTIDE SEQUENCE [LARGE SCALE GENOMIC DNA]</scope>
    <source>
        <strain evidence="7">DSM 101947</strain>
    </source>
</reference>
<dbReference type="GO" id="GO:0030313">
    <property type="term" value="C:cell envelope"/>
    <property type="evidence" value="ECO:0007669"/>
    <property type="project" value="UniProtKB-SubCell"/>
</dbReference>
<feature type="coiled-coil region" evidence="3">
    <location>
        <begin position="135"/>
        <end position="200"/>
    </location>
</feature>
<sequence length="430" mass="46893">MINLSRYRQRPLRRRLALMVALALGVAATIWTFWPPATSAMPQTQWLRVEPQVLENRLGLTGRIQAAATLTLSAPFDGMIKDVLVNEGQRVEAGQPLLTLDTGLLDIQLRQALADLLKAQRTVQDMQHWEQGQDVARARRTLNNARISLTNTEANLKDTRTLFERGIVARMEVDALAQQAQAQRLDLSAAQEELQAALDRGRGENRQIAEMELANAQSRHQTLMAMQAQQVVRAPFAGVLVRPAAPETDKRQPLQPGMRANQGMPLFGLINPDRLQVVASLEEADLHQLHEGMAVEISGDGFAGLTLNGHIQTIGIEGRAGDMAAASARYDVLVTLATPPAEQRQRLRLGMSARLSVVTYRNEHGIAVPVEALHTDEAGNSYVLFRQDADSVPQQRAVVPGVAVPQGVEVKGLPDGPGYVEITNSSGAAE</sequence>
<dbReference type="Proteomes" id="UP000231901">
    <property type="component" value="Chromosome"/>
</dbReference>
<organism evidence="6 7">
    <name type="scientific">Dickeya fangzhongdai</name>
    <dbReference type="NCBI Taxonomy" id="1778540"/>
    <lineage>
        <taxon>Bacteria</taxon>
        <taxon>Pseudomonadati</taxon>
        <taxon>Pseudomonadota</taxon>
        <taxon>Gammaproteobacteria</taxon>
        <taxon>Enterobacterales</taxon>
        <taxon>Pectobacteriaceae</taxon>
        <taxon>Dickeya</taxon>
    </lineage>
</organism>
<evidence type="ECO:0000256" key="2">
    <source>
        <dbReference type="ARBA" id="ARBA00023054"/>
    </source>
</evidence>